<evidence type="ECO:0000313" key="2">
    <source>
        <dbReference type="Proteomes" id="UP001239111"/>
    </source>
</evidence>
<dbReference type="EMBL" id="CM056741">
    <property type="protein sequence ID" value="KAJ8682123.1"/>
    <property type="molecule type" value="Genomic_DNA"/>
</dbReference>
<proteinExistence type="predicted"/>
<dbReference type="Proteomes" id="UP001239111">
    <property type="component" value="Chromosome 1"/>
</dbReference>
<protein>
    <submittedName>
        <fullName evidence="1">Uncharacterized protein</fullName>
    </submittedName>
</protein>
<sequence>MAMRTAEHIETLADEKGTDYSKLFHEYHSKPWFYNLILPRDWIVMINRCRSDHYNVAASLARMNLVENAMCKCNYGLLAMNLNLPMKMSIILEKPNIPTCKLVLHFLQSCNLKI</sequence>
<keyword evidence="2" id="KW-1185">Reference proteome</keyword>
<comment type="caution">
    <text evidence="1">The sequence shown here is derived from an EMBL/GenBank/DDBJ whole genome shotgun (WGS) entry which is preliminary data.</text>
</comment>
<gene>
    <name evidence="1" type="ORF">QAD02_017915</name>
</gene>
<organism evidence="1 2">
    <name type="scientific">Eretmocerus hayati</name>
    <dbReference type="NCBI Taxonomy" id="131215"/>
    <lineage>
        <taxon>Eukaryota</taxon>
        <taxon>Metazoa</taxon>
        <taxon>Ecdysozoa</taxon>
        <taxon>Arthropoda</taxon>
        <taxon>Hexapoda</taxon>
        <taxon>Insecta</taxon>
        <taxon>Pterygota</taxon>
        <taxon>Neoptera</taxon>
        <taxon>Endopterygota</taxon>
        <taxon>Hymenoptera</taxon>
        <taxon>Apocrita</taxon>
        <taxon>Proctotrupomorpha</taxon>
        <taxon>Chalcidoidea</taxon>
        <taxon>Aphelinidae</taxon>
        <taxon>Aphelininae</taxon>
        <taxon>Eretmocerus</taxon>
    </lineage>
</organism>
<accession>A0ACC2PGF1</accession>
<name>A0ACC2PGF1_9HYME</name>
<evidence type="ECO:0000313" key="1">
    <source>
        <dbReference type="EMBL" id="KAJ8682123.1"/>
    </source>
</evidence>
<reference evidence="1" key="1">
    <citation type="submission" date="2023-04" db="EMBL/GenBank/DDBJ databases">
        <title>A chromosome-level genome assembly of the parasitoid wasp Eretmocerus hayati.</title>
        <authorList>
            <person name="Zhong Y."/>
            <person name="Liu S."/>
            <person name="Liu Y."/>
        </authorList>
    </citation>
    <scope>NUCLEOTIDE SEQUENCE</scope>
    <source>
        <strain evidence="1">ZJU_SS_LIU_2023</strain>
    </source>
</reference>